<evidence type="ECO:0000259" key="7">
    <source>
        <dbReference type="Pfam" id="PF14368"/>
    </source>
</evidence>
<dbReference type="eggNOG" id="ENOG502T1Y5">
    <property type="taxonomic scope" value="Eukaryota"/>
</dbReference>
<dbReference type="EnsemblPlants" id="ONIVA07G18680.1">
    <property type="protein sequence ID" value="ONIVA07G18680.1"/>
    <property type="gene ID" value="ONIVA07G18680"/>
</dbReference>
<dbReference type="Proteomes" id="UP000006591">
    <property type="component" value="Chromosome 7"/>
</dbReference>
<name>A0A0E0I2X6_ORYNI</name>
<dbReference type="Gramene" id="ONIVA07G18680.1">
    <property type="protein sequence ID" value="ONIVA07G18680.1"/>
    <property type="gene ID" value="ONIVA07G18680"/>
</dbReference>
<dbReference type="InterPro" id="IPR036312">
    <property type="entry name" value="Bifun_inhib/LTP/seed_sf"/>
</dbReference>
<protein>
    <recommendedName>
        <fullName evidence="7">Bifunctional inhibitor/plant lipid transfer protein/seed storage helical domain-containing protein</fullName>
    </recommendedName>
</protein>
<feature type="region of interest" description="Disordered" evidence="5">
    <location>
        <begin position="91"/>
        <end position="112"/>
    </location>
</feature>
<keyword evidence="3" id="KW-1015">Disulfide bond</keyword>
<evidence type="ECO:0000256" key="4">
    <source>
        <dbReference type="ARBA" id="ARBA00023180"/>
    </source>
</evidence>
<reference evidence="8" key="1">
    <citation type="submission" date="2015-04" db="UniProtKB">
        <authorList>
            <consortium name="EnsemblPlants"/>
        </authorList>
    </citation>
    <scope>IDENTIFICATION</scope>
    <source>
        <strain evidence="8">SL10</strain>
    </source>
</reference>
<keyword evidence="2 6" id="KW-0732">Signal</keyword>
<dbReference type="STRING" id="4536.A0A0E0I2X6"/>
<evidence type="ECO:0000256" key="2">
    <source>
        <dbReference type="ARBA" id="ARBA00022729"/>
    </source>
</evidence>
<dbReference type="PANTHER" id="PTHR33044">
    <property type="entry name" value="BIFUNCTIONAL INHIBITOR/LIPID-TRANSFER PROTEIN/SEED STORAGE 2S ALBUMIN SUPERFAMILY PROTEIN-RELATED"/>
    <property type="match status" value="1"/>
</dbReference>
<evidence type="ECO:0000256" key="1">
    <source>
        <dbReference type="ARBA" id="ARBA00009748"/>
    </source>
</evidence>
<evidence type="ECO:0000256" key="6">
    <source>
        <dbReference type="SAM" id="SignalP"/>
    </source>
</evidence>
<dbReference type="Pfam" id="PF14368">
    <property type="entry name" value="LTP_2"/>
    <property type="match status" value="1"/>
</dbReference>
<sequence>MARHTWVISLLLTSAVAGASRQPPATASQGPTWTGLAGEQEVEGAATASSAAPVASLFPGLPPLPPLPALPALPPLPPLPALPPLPLLPPLPPLPSPGTTTTRPWPPSPPPTECLTSLVELLPCVDYLTNDATAPSGACCDGFRSLVGSALICLCHGINGDMSRMISRPIDPVRMVLLPAMCSTMLPPQSLFICYTETVPPLVP</sequence>
<accession>A0A0E0I2X6</accession>
<keyword evidence="4" id="KW-0325">Glycoprotein</keyword>
<evidence type="ECO:0000256" key="5">
    <source>
        <dbReference type="SAM" id="MobiDB-lite"/>
    </source>
</evidence>
<dbReference type="InterPro" id="IPR016140">
    <property type="entry name" value="Bifunc_inhib/LTP/seed_store"/>
</dbReference>
<keyword evidence="9" id="KW-1185">Reference proteome</keyword>
<dbReference type="CDD" id="cd00010">
    <property type="entry name" value="AAI_LTSS"/>
    <property type="match status" value="1"/>
</dbReference>
<evidence type="ECO:0000256" key="3">
    <source>
        <dbReference type="ARBA" id="ARBA00023157"/>
    </source>
</evidence>
<dbReference type="SUPFAM" id="SSF47699">
    <property type="entry name" value="Bifunctional inhibitor/lipid-transfer protein/seed storage 2S albumin"/>
    <property type="match status" value="1"/>
</dbReference>
<dbReference type="InterPro" id="IPR043325">
    <property type="entry name" value="LTSS"/>
</dbReference>
<proteinExistence type="inferred from homology"/>
<organism evidence="8">
    <name type="scientific">Oryza nivara</name>
    <name type="common">Indian wild rice</name>
    <name type="synonym">Oryza sativa f. spontanea</name>
    <dbReference type="NCBI Taxonomy" id="4536"/>
    <lineage>
        <taxon>Eukaryota</taxon>
        <taxon>Viridiplantae</taxon>
        <taxon>Streptophyta</taxon>
        <taxon>Embryophyta</taxon>
        <taxon>Tracheophyta</taxon>
        <taxon>Spermatophyta</taxon>
        <taxon>Magnoliopsida</taxon>
        <taxon>Liliopsida</taxon>
        <taxon>Poales</taxon>
        <taxon>Poaceae</taxon>
        <taxon>BOP clade</taxon>
        <taxon>Oryzoideae</taxon>
        <taxon>Oryzeae</taxon>
        <taxon>Oryzinae</taxon>
        <taxon>Oryza</taxon>
    </lineage>
</organism>
<feature type="chain" id="PRO_5002362283" description="Bifunctional inhibitor/plant lipid transfer protein/seed storage helical domain-containing protein" evidence="6">
    <location>
        <begin position="22"/>
        <end position="204"/>
    </location>
</feature>
<reference evidence="8" key="2">
    <citation type="submission" date="2018-04" db="EMBL/GenBank/DDBJ databases">
        <title>OnivRS2 (Oryza nivara Reference Sequence Version 2).</title>
        <authorList>
            <person name="Zhang J."/>
            <person name="Kudrna D."/>
            <person name="Lee S."/>
            <person name="Talag J."/>
            <person name="Rajasekar S."/>
            <person name="Welchert J."/>
            <person name="Hsing Y.-I."/>
            <person name="Wing R.A."/>
        </authorList>
    </citation>
    <scope>NUCLEOTIDE SEQUENCE [LARGE SCALE GENOMIC DNA]</scope>
    <source>
        <strain evidence="8">SL10</strain>
    </source>
</reference>
<dbReference type="AlphaFoldDB" id="A0A0E0I2X6"/>
<comment type="similarity">
    <text evidence="1">Belongs to the plant LTP family.</text>
</comment>
<feature type="domain" description="Bifunctional inhibitor/plant lipid transfer protein/seed storage helical" evidence="7">
    <location>
        <begin position="110"/>
        <end position="189"/>
    </location>
</feature>
<dbReference type="Gene3D" id="1.10.110.10">
    <property type="entry name" value="Plant lipid-transfer and hydrophobic proteins"/>
    <property type="match status" value="1"/>
</dbReference>
<dbReference type="HOGENOM" id="CLU_060430_0_1_1"/>
<evidence type="ECO:0000313" key="8">
    <source>
        <dbReference type="EnsemblPlants" id="ONIVA07G18680.1"/>
    </source>
</evidence>
<evidence type="ECO:0000313" key="9">
    <source>
        <dbReference type="Proteomes" id="UP000006591"/>
    </source>
</evidence>
<feature type="signal peptide" evidence="6">
    <location>
        <begin position="1"/>
        <end position="21"/>
    </location>
</feature>